<feature type="signal peptide" evidence="5">
    <location>
        <begin position="1"/>
        <end position="29"/>
    </location>
</feature>
<dbReference type="SUPFAM" id="SSF53300">
    <property type="entry name" value="vWA-like"/>
    <property type="match status" value="1"/>
</dbReference>
<dbReference type="PROSITE" id="PS51123">
    <property type="entry name" value="OMPA_2"/>
    <property type="match status" value="1"/>
</dbReference>
<reference evidence="7 8" key="1">
    <citation type="submission" date="2020-04" db="EMBL/GenBank/DDBJ databases">
        <authorList>
            <consortium name="Desulfovibrio sp. FSS-1 genome sequencing consortium"/>
            <person name="Shimoshige H."/>
            <person name="Kobayashi H."/>
            <person name="Maekawa T."/>
        </authorList>
    </citation>
    <scope>NUCLEOTIDE SEQUENCE [LARGE SCALE GENOMIC DNA]</scope>
    <source>
        <strain evidence="7 8">SIID29052-01</strain>
    </source>
</reference>
<evidence type="ECO:0000259" key="6">
    <source>
        <dbReference type="PROSITE" id="PS51123"/>
    </source>
</evidence>
<sequence length="352" mass="38591">MTNTNTIKMRIIPALLAIALLISAIPAAAAKLVPSVDNFILFLDHSSSMKFFYKGVRIVDLGGQSKIVLAKSAMVEFNNLVPDLGYKSGVYTFAPFRKYAGMSPYSRTAVANAIDPISIDYETYGRVTPMGPGLQELDKVLGNLPGRTAVVLFSDGDENLGIDAVVEAKRLQAKYGDRLCFMVVSFADSKHGESVLKQIAALSRCSCFVNGEEFLRNQAARLTFMKCGLYQEQSDMGSETVVFRSIYFDFDKYNIKPEFIPVLDEGVAMSMSKSNMGVVLEGHTDSVGSDSYNQALSNRRANSVKSYFVKKGVDAGRITAIGYGEAQPRADNATAEGRKLNRRVEIKFKPVQ</sequence>
<evidence type="ECO:0000256" key="5">
    <source>
        <dbReference type="SAM" id="SignalP"/>
    </source>
</evidence>
<dbReference type="Pfam" id="PF00691">
    <property type="entry name" value="OmpA"/>
    <property type="match status" value="1"/>
</dbReference>
<dbReference type="AlphaFoldDB" id="A0A6V8LSG4"/>
<proteinExistence type="predicted"/>
<keyword evidence="5" id="KW-0732">Signal</keyword>
<feature type="domain" description="OmpA-like" evidence="6">
    <location>
        <begin position="235"/>
        <end position="352"/>
    </location>
</feature>
<dbReference type="PANTHER" id="PTHR30329">
    <property type="entry name" value="STATOR ELEMENT OF FLAGELLAR MOTOR COMPLEX"/>
    <property type="match status" value="1"/>
</dbReference>
<dbReference type="InterPro" id="IPR006664">
    <property type="entry name" value="OMP_bac"/>
</dbReference>
<dbReference type="Proteomes" id="UP000494245">
    <property type="component" value="Unassembled WGS sequence"/>
</dbReference>
<reference evidence="7 8" key="2">
    <citation type="submission" date="2020-05" db="EMBL/GenBank/DDBJ databases">
        <title>Draft genome sequence of Desulfovibrio sp. strainFSS-1.</title>
        <authorList>
            <person name="Shimoshige H."/>
            <person name="Kobayashi H."/>
            <person name="Maekawa T."/>
        </authorList>
    </citation>
    <scope>NUCLEOTIDE SEQUENCE [LARGE SCALE GENOMIC DNA]</scope>
    <source>
        <strain evidence="7 8">SIID29052-01</strain>
    </source>
</reference>
<dbReference type="InterPro" id="IPR006665">
    <property type="entry name" value="OmpA-like"/>
</dbReference>
<comment type="subcellular location">
    <subcellularLocation>
        <location evidence="1">Cell outer membrane</location>
    </subcellularLocation>
</comment>
<evidence type="ECO:0000256" key="4">
    <source>
        <dbReference type="PROSITE-ProRule" id="PRU00473"/>
    </source>
</evidence>
<dbReference type="PRINTS" id="PR01021">
    <property type="entry name" value="OMPADOMAIN"/>
</dbReference>
<evidence type="ECO:0000256" key="3">
    <source>
        <dbReference type="ARBA" id="ARBA00023237"/>
    </source>
</evidence>
<feature type="chain" id="PRO_5028874678" evidence="5">
    <location>
        <begin position="30"/>
        <end position="352"/>
    </location>
</feature>
<keyword evidence="8" id="KW-1185">Reference proteome</keyword>
<dbReference type="InterPro" id="IPR050330">
    <property type="entry name" value="Bact_OuterMem_StrucFunc"/>
</dbReference>
<evidence type="ECO:0000256" key="2">
    <source>
        <dbReference type="ARBA" id="ARBA00023136"/>
    </source>
</evidence>
<protein>
    <submittedName>
        <fullName evidence="7">Outer membrane porin F</fullName>
    </submittedName>
</protein>
<dbReference type="CDD" id="cd07185">
    <property type="entry name" value="OmpA_C-like"/>
    <property type="match status" value="1"/>
</dbReference>
<dbReference type="Gene3D" id="3.40.50.410">
    <property type="entry name" value="von Willebrand factor, type A domain"/>
    <property type="match status" value="1"/>
</dbReference>
<comment type="caution">
    <text evidence="7">The sequence shown here is derived from an EMBL/GenBank/DDBJ whole genome shotgun (WGS) entry which is preliminary data.</text>
</comment>
<accession>A0A6V8LSG4</accession>
<dbReference type="InterPro" id="IPR036737">
    <property type="entry name" value="OmpA-like_sf"/>
</dbReference>
<dbReference type="Gene3D" id="3.30.1330.60">
    <property type="entry name" value="OmpA-like domain"/>
    <property type="match status" value="1"/>
</dbReference>
<dbReference type="EMBL" id="BLTE01000005">
    <property type="protein sequence ID" value="GFK93511.1"/>
    <property type="molecule type" value="Genomic_DNA"/>
</dbReference>
<dbReference type="InterPro" id="IPR036465">
    <property type="entry name" value="vWFA_dom_sf"/>
</dbReference>
<dbReference type="PANTHER" id="PTHR30329:SF21">
    <property type="entry name" value="LIPOPROTEIN YIAD-RELATED"/>
    <property type="match status" value="1"/>
</dbReference>
<evidence type="ECO:0000256" key="1">
    <source>
        <dbReference type="ARBA" id="ARBA00004442"/>
    </source>
</evidence>
<gene>
    <name evidence="7" type="primary">oprF_2</name>
    <name evidence="7" type="ORF">NNJEOMEG_01344</name>
</gene>
<name>A0A6V8LSG4_9BACT</name>
<evidence type="ECO:0000313" key="7">
    <source>
        <dbReference type="EMBL" id="GFK93511.1"/>
    </source>
</evidence>
<dbReference type="SUPFAM" id="SSF103088">
    <property type="entry name" value="OmpA-like"/>
    <property type="match status" value="1"/>
</dbReference>
<organism evidence="7 8">
    <name type="scientific">Fundidesulfovibrio magnetotacticus</name>
    <dbReference type="NCBI Taxonomy" id="2730080"/>
    <lineage>
        <taxon>Bacteria</taxon>
        <taxon>Pseudomonadati</taxon>
        <taxon>Thermodesulfobacteriota</taxon>
        <taxon>Desulfovibrionia</taxon>
        <taxon>Desulfovibrionales</taxon>
        <taxon>Desulfovibrionaceae</taxon>
        <taxon>Fundidesulfovibrio</taxon>
    </lineage>
</organism>
<evidence type="ECO:0000313" key="8">
    <source>
        <dbReference type="Proteomes" id="UP000494245"/>
    </source>
</evidence>
<keyword evidence="2 4" id="KW-0472">Membrane</keyword>
<dbReference type="RefSeq" id="WP_173082617.1">
    <property type="nucleotide sequence ID" value="NZ_BLTE01000005.1"/>
</dbReference>
<keyword evidence="3" id="KW-0998">Cell outer membrane</keyword>
<dbReference type="GO" id="GO:0009279">
    <property type="term" value="C:cell outer membrane"/>
    <property type="evidence" value="ECO:0007669"/>
    <property type="project" value="UniProtKB-SubCell"/>
</dbReference>